<dbReference type="eggNOG" id="ENOG5033AVV">
    <property type="taxonomic scope" value="Bacteria"/>
</dbReference>
<evidence type="ECO:0000313" key="3">
    <source>
        <dbReference type="Proteomes" id="UP000010847"/>
    </source>
</evidence>
<accession>W0EA42</accession>
<dbReference type="OrthoDB" id="1952422at2"/>
<sequence>MSLKKKLTMAVLTTTLGATIVAAGSFAYFTDDTTNTNNTFKAGTVDIAVNGESGFDGTIANLAPGDGGVDTFTLDNAKSSLDVQYTVTATIGEGADTLIKGDATQDLALTIQKSTDGTTWTNVDTTGATWYPMAAKGSEQYKISYSLPTATGNTYQGDSSSVQLTFHAEQTANNPK</sequence>
<reference evidence="2 3" key="1">
    <citation type="submission" date="2013-12" db="EMBL/GenBank/DDBJ databases">
        <authorList>
            <consortium name="DOE Joint Genome Institute"/>
            <person name="Smidt H."/>
            <person name="Huntemann M."/>
            <person name="Han J."/>
            <person name="Chen A."/>
            <person name="Kyrpides N."/>
            <person name="Mavromatis K."/>
            <person name="Markowitz V."/>
            <person name="Palaniappan K."/>
            <person name="Ivanova N."/>
            <person name="Schaumberg A."/>
            <person name="Pati A."/>
            <person name="Liolios K."/>
            <person name="Nordberg H.P."/>
            <person name="Cantor M.N."/>
            <person name="Hua S.X."/>
            <person name="Woyke T."/>
        </authorList>
    </citation>
    <scope>NUCLEOTIDE SEQUENCE [LARGE SCALE GENOMIC DNA]</scope>
    <source>
        <strain evidence="3">DSM 15288</strain>
    </source>
</reference>
<keyword evidence="2" id="KW-0131">Cell cycle</keyword>
<dbReference type="InterPro" id="IPR022121">
    <property type="entry name" value="Peptidase_M73_camelysin"/>
</dbReference>
<gene>
    <name evidence="2" type="ORF">DESME_01640</name>
</gene>
<dbReference type="HOGENOM" id="CLU_113178_0_0_9"/>
<keyword evidence="3" id="KW-1185">Reference proteome</keyword>
<dbReference type="Proteomes" id="UP000010847">
    <property type="component" value="Chromosome"/>
</dbReference>
<dbReference type="AlphaFoldDB" id="W0EA42"/>
<feature type="signal peptide" evidence="1">
    <location>
        <begin position="1"/>
        <end position="27"/>
    </location>
</feature>
<proteinExistence type="predicted"/>
<dbReference type="InterPro" id="IPR023833">
    <property type="entry name" value="Signal_pept_SipW-depend-type"/>
</dbReference>
<evidence type="ECO:0000256" key="1">
    <source>
        <dbReference type="SAM" id="SignalP"/>
    </source>
</evidence>
<dbReference type="Pfam" id="PF12389">
    <property type="entry name" value="Peptidase_M73"/>
    <property type="match status" value="1"/>
</dbReference>
<protein>
    <submittedName>
        <fullName evidence="2">Cell division protein FtsN</fullName>
    </submittedName>
</protein>
<dbReference type="STRING" id="871968.DESME_01640"/>
<dbReference type="RefSeq" id="WP_006716373.1">
    <property type="nucleotide sequence ID" value="NZ_CP007032.1"/>
</dbReference>
<dbReference type="NCBIfam" id="TIGR04088">
    <property type="entry name" value="cognate_SipW"/>
    <property type="match status" value="1"/>
</dbReference>
<dbReference type="KEGG" id="dmt:DESME_01640"/>
<dbReference type="GO" id="GO:0051301">
    <property type="term" value="P:cell division"/>
    <property type="evidence" value="ECO:0007669"/>
    <property type="project" value="UniProtKB-KW"/>
</dbReference>
<keyword evidence="1" id="KW-0732">Signal</keyword>
<evidence type="ECO:0000313" key="2">
    <source>
        <dbReference type="EMBL" id="AHF05931.1"/>
    </source>
</evidence>
<feature type="chain" id="PRO_5004787601" evidence="1">
    <location>
        <begin position="28"/>
        <end position="176"/>
    </location>
</feature>
<keyword evidence="2" id="KW-0132">Cell division</keyword>
<dbReference type="EMBL" id="CP007032">
    <property type="protein sequence ID" value="AHF05931.1"/>
    <property type="molecule type" value="Genomic_DNA"/>
</dbReference>
<name>W0EA42_9FIRM</name>
<organism evidence="2 3">
    <name type="scientific">Desulfitobacterium metallireducens DSM 15288</name>
    <dbReference type="NCBI Taxonomy" id="871968"/>
    <lineage>
        <taxon>Bacteria</taxon>
        <taxon>Bacillati</taxon>
        <taxon>Bacillota</taxon>
        <taxon>Clostridia</taxon>
        <taxon>Eubacteriales</taxon>
        <taxon>Desulfitobacteriaceae</taxon>
        <taxon>Desulfitobacterium</taxon>
    </lineage>
</organism>